<dbReference type="EMBL" id="NCWV01000002">
    <property type="protein sequence ID" value="PAK90057.1"/>
    <property type="molecule type" value="Genomic_DNA"/>
</dbReference>
<proteinExistence type="predicted"/>
<protein>
    <recommendedName>
        <fullName evidence="1">IrrE N-terminal-like domain-containing protein</fullName>
    </recommendedName>
</protein>
<evidence type="ECO:0000259" key="1">
    <source>
        <dbReference type="Pfam" id="PF06114"/>
    </source>
</evidence>
<feature type="domain" description="IrrE N-terminal-like" evidence="1">
    <location>
        <begin position="77"/>
        <end position="173"/>
    </location>
</feature>
<name>A0AAQ0R6Y9_9LACT</name>
<comment type="caution">
    <text evidence="2">The sequence shown here is derived from an EMBL/GenBank/DDBJ whole genome shotgun (WGS) entry which is preliminary data.</text>
</comment>
<organism evidence="2 3">
    <name type="scientific">Lactococcus lactis</name>
    <dbReference type="NCBI Taxonomy" id="1358"/>
    <lineage>
        <taxon>Bacteria</taxon>
        <taxon>Bacillati</taxon>
        <taxon>Bacillota</taxon>
        <taxon>Bacilli</taxon>
        <taxon>Lactobacillales</taxon>
        <taxon>Streptococcaceae</taxon>
        <taxon>Lactococcus</taxon>
    </lineage>
</organism>
<evidence type="ECO:0000313" key="2">
    <source>
        <dbReference type="EMBL" id="PAK90057.1"/>
    </source>
</evidence>
<sequence>MIFLMMRRTRMMDIEKPNFELALFEANKLLLQEGLIETFPFQAKKIVKSCSDMSIQSFKKAIEKYGFDPKDLGSKSALTASRLGRKLLLYNNEEYKPRVIWSILHELGHDNLNHPLNPEQYSNKEIEAHFFAAQILMPEQIILELIRRGEKITSKFLQEKFEVSREAAEKRLKTMSMINWEWRTEEEKFFDECIIKKFEAFLNSIHPRTPTFDEDYEQMEADRMSWRI</sequence>
<dbReference type="Pfam" id="PF06114">
    <property type="entry name" value="Peptidase_M78"/>
    <property type="match status" value="1"/>
</dbReference>
<accession>A0AAQ0R6Y9</accession>
<gene>
    <name evidence="2" type="ORF">B8W88_02610</name>
</gene>
<dbReference type="InterPro" id="IPR010359">
    <property type="entry name" value="IrrE_HExxH"/>
</dbReference>
<dbReference type="Proteomes" id="UP000215635">
    <property type="component" value="Unassembled WGS sequence"/>
</dbReference>
<reference evidence="2 3" key="1">
    <citation type="submission" date="2017-04" db="EMBL/GenBank/DDBJ databases">
        <title>Kefir bacterial isolates.</title>
        <authorList>
            <person name="Kim Y."/>
            <person name="Blasche S."/>
            <person name="Patil K.R."/>
        </authorList>
    </citation>
    <scope>NUCLEOTIDE SEQUENCE [LARGE SCALE GENOMIC DNA]</scope>
    <source>
        <strain evidence="2 3">OG2</strain>
    </source>
</reference>
<evidence type="ECO:0000313" key="3">
    <source>
        <dbReference type="Proteomes" id="UP000215635"/>
    </source>
</evidence>
<dbReference type="AlphaFoldDB" id="A0AAQ0R6Y9"/>